<accession>A0AA41US64</accession>
<gene>
    <name evidence="1" type="ORF">MRX98_20550</name>
</gene>
<proteinExistence type="predicted"/>
<sequence>MKIRHMSSRIVLTIAFSMIFLAPLALMAAGVGGGGGEGGGETPTKSLKGQYVGYSWRGEAAGTPLAEADQFIEAILTLDDEATITDLKMRFFVKVDGFWTTRQSGNAYVAVDFDTDPRPAVPGQNGTSMFTVYTVDLMSFYAVAVNSDGTVAAALVDPITRYQFELKLDAQFDFDTVLSELTIGSGHWVPTVRTSGSGYLKPDNWQALADRNPLNMDTWSDSIYREGIFKGITEFSTVRSFLQALGVQFQAGRPQPLAVRYGYFGTGGWDGNYRAIAAYLKGKKATEVESLVDWSIPRYRRAINADNVFGADAVSGATRTAQDSVDTISGATVRMSRESTAYQRALVSAGILDPSEVVLGRF</sequence>
<name>A0AA41US64_9BACT</name>
<organism evidence="1 2">
    <name type="scientific">Desulfatitalea alkaliphila</name>
    <dbReference type="NCBI Taxonomy" id="2929485"/>
    <lineage>
        <taxon>Bacteria</taxon>
        <taxon>Pseudomonadati</taxon>
        <taxon>Thermodesulfobacteriota</taxon>
        <taxon>Desulfobacteria</taxon>
        <taxon>Desulfobacterales</taxon>
        <taxon>Desulfosarcinaceae</taxon>
        <taxon>Desulfatitalea</taxon>
    </lineage>
</organism>
<evidence type="ECO:0000313" key="1">
    <source>
        <dbReference type="EMBL" id="MCJ8502978.1"/>
    </source>
</evidence>
<keyword evidence="2" id="KW-1185">Reference proteome</keyword>
<reference evidence="1" key="1">
    <citation type="submission" date="2022-04" db="EMBL/GenBank/DDBJ databases">
        <title>Desulfatitalea alkaliphila sp. nov., a novel anaerobic sulfate-reducing bacterium isolated from terrestrial mud volcano, Taman Peninsula, Russia.</title>
        <authorList>
            <person name="Khomyakova M.A."/>
            <person name="Merkel A.Y."/>
            <person name="Slobodkin A.I."/>
        </authorList>
    </citation>
    <scope>NUCLEOTIDE SEQUENCE</scope>
    <source>
        <strain evidence="1">M08but</strain>
    </source>
</reference>
<comment type="caution">
    <text evidence="1">The sequence shown here is derived from an EMBL/GenBank/DDBJ whole genome shotgun (WGS) entry which is preliminary data.</text>
</comment>
<dbReference type="RefSeq" id="WP_246914620.1">
    <property type="nucleotide sequence ID" value="NZ_JALJRB010000038.1"/>
</dbReference>
<evidence type="ECO:0000313" key="2">
    <source>
        <dbReference type="Proteomes" id="UP001165427"/>
    </source>
</evidence>
<protein>
    <submittedName>
        <fullName evidence="1">Uncharacterized protein</fullName>
    </submittedName>
</protein>
<dbReference type="EMBL" id="JALJRB010000038">
    <property type="protein sequence ID" value="MCJ8502978.1"/>
    <property type="molecule type" value="Genomic_DNA"/>
</dbReference>
<dbReference type="AlphaFoldDB" id="A0AA41US64"/>
<dbReference type="Proteomes" id="UP001165427">
    <property type="component" value="Unassembled WGS sequence"/>
</dbReference>